<dbReference type="RefSeq" id="WP_099512105.1">
    <property type="nucleotide sequence ID" value="NZ_CP016616.1"/>
</dbReference>
<name>A0A1B2EM26_9HYPH</name>
<dbReference type="InterPro" id="IPR030678">
    <property type="entry name" value="Peptide/Ni-bd"/>
</dbReference>
<evidence type="ECO:0000313" key="7">
    <source>
        <dbReference type="EMBL" id="ANY81035.1"/>
    </source>
</evidence>
<dbReference type="KEGG" id="moc:BB934_24750"/>
<accession>A0A1B2EM26</accession>
<dbReference type="GO" id="GO:1904680">
    <property type="term" value="F:peptide transmembrane transporter activity"/>
    <property type="evidence" value="ECO:0007669"/>
    <property type="project" value="TreeGrafter"/>
</dbReference>
<feature type="domain" description="Solute-binding protein family 5" evidence="6">
    <location>
        <begin position="66"/>
        <end position="438"/>
    </location>
</feature>
<evidence type="ECO:0000256" key="4">
    <source>
        <dbReference type="ARBA" id="ARBA00022729"/>
    </source>
</evidence>
<feature type="chain" id="PRO_5008536261" evidence="5">
    <location>
        <begin position="24"/>
        <end position="522"/>
    </location>
</feature>
<dbReference type="InterPro" id="IPR039424">
    <property type="entry name" value="SBP_5"/>
</dbReference>
<protein>
    <submittedName>
        <fullName evidence="7">Peptide ABC transporter substrate-binding protein</fullName>
    </submittedName>
</protein>
<dbReference type="Gene3D" id="3.10.105.10">
    <property type="entry name" value="Dipeptide-binding Protein, Domain 3"/>
    <property type="match status" value="1"/>
</dbReference>
<dbReference type="Pfam" id="PF00496">
    <property type="entry name" value="SBP_bac_5"/>
    <property type="match status" value="1"/>
</dbReference>
<evidence type="ECO:0000256" key="5">
    <source>
        <dbReference type="SAM" id="SignalP"/>
    </source>
</evidence>
<reference evidence="7" key="1">
    <citation type="submission" date="2016-07" db="EMBL/GenBank/DDBJ databases">
        <title>Microvirga ossetica sp. nov. a new species of rhizobia isolated from root nodules of the legume species Vicia alpestris Steven originated from North Ossetia region in the Caucasus.</title>
        <authorList>
            <person name="Safronova V.I."/>
            <person name="Kuznetsova I.G."/>
            <person name="Sazanova A.L."/>
            <person name="Belimov A."/>
            <person name="Andronov E."/>
            <person name="Osledkin Y.S."/>
            <person name="Onishchuk O.P."/>
            <person name="Kurchak O.N."/>
            <person name="Shaposhnikov A.I."/>
            <person name="Willems A."/>
            <person name="Tikhonovich I.A."/>
        </authorList>
    </citation>
    <scope>NUCLEOTIDE SEQUENCE [LARGE SCALE GENOMIC DNA]</scope>
    <source>
        <strain evidence="7">V5/3M</strain>
    </source>
</reference>
<gene>
    <name evidence="7" type="ORF">BB934_24750</name>
</gene>
<dbReference type="PANTHER" id="PTHR30290:SF9">
    <property type="entry name" value="OLIGOPEPTIDE-BINDING PROTEIN APPA"/>
    <property type="match status" value="1"/>
</dbReference>
<dbReference type="Gene3D" id="3.90.76.10">
    <property type="entry name" value="Dipeptide-binding Protein, Domain 1"/>
    <property type="match status" value="1"/>
</dbReference>
<evidence type="ECO:0000256" key="2">
    <source>
        <dbReference type="ARBA" id="ARBA00005695"/>
    </source>
</evidence>
<dbReference type="GO" id="GO:0030288">
    <property type="term" value="C:outer membrane-bounded periplasmic space"/>
    <property type="evidence" value="ECO:0007669"/>
    <property type="project" value="UniProtKB-ARBA"/>
</dbReference>
<dbReference type="PANTHER" id="PTHR30290">
    <property type="entry name" value="PERIPLASMIC BINDING COMPONENT OF ABC TRANSPORTER"/>
    <property type="match status" value="1"/>
</dbReference>
<dbReference type="PIRSF" id="PIRSF002741">
    <property type="entry name" value="MppA"/>
    <property type="match status" value="1"/>
</dbReference>
<feature type="signal peptide" evidence="5">
    <location>
        <begin position="1"/>
        <end position="23"/>
    </location>
</feature>
<organism evidence="7">
    <name type="scientific">Microvirga ossetica</name>
    <dbReference type="NCBI Taxonomy" id="1882682"/>
    <lineage>
        <taxon>Bacteria</taxon>
        <taxon>Pseudomonadati</taxon>
        <taxon>Pseudomonadota</taxon>
        <taxon>Alphaproteobacteria</taxon>
        <taxon>Hyphomicrobiales</taxon>
        <taxon>Methylobacteriaceae</taxon>
        <taxon>Microvirga</taxon>
    </lineage>
</organism>
<evidence type="ECO:0000256" key="1">
    <source>
        <dbReference type="ARBA" id="ARBA00004418"/>
    </source>
</evidence>
<comment type="similarity">
    <text evidence="2">Belongs to the bacterial solute-binding protein 5 family.</text>
</comment>
<dbReference type="CDD" id="cd08498">
    <property type="entry name" value="PBP2_NikA_DppA_OppA_like_2"/>
    <property type="match status" value="1"/>
</dbReference>
<dbReference type="GO" id="GO:0015833">
    <property type="term" value="P:peptide transport"/>
    <property type="evidence" value="ECO:0007669"/>
    <property type="project" value="TreeGrafter"/>
</dbReference>
<keyword evidence="4 5" id="KW-0732">Signal</keyword>
<dbReference type="AlphaFoldDB" id="A0A1B2EM26"/>
<proteinExistence type="inferred from homology"/>
<dbReference type="Gene3D" id="3.40.190.10">
    <property type="entry name" value="Periplasmic binding protein-like II"/>
    <property type="match status" value="1"/>
</dbReference>
<keyword evidence="3" id="KW-0813">Transport</keyword>
<evidence type="ECO:0000256" key="3">
    <source>
        <dbReference type="ARBA" id="ARBA00022448"/>
    </source>
</evidence>
<evidence type="ECO:0000259" key="6">
    <source>
        <dbReference type="Pfam" id="PF00496"/>
    </source>
</evidence>
<comment type="subcellular location">
    <subcellularLocation>
        <location evidence="1">Periplasm</location>
    </subcellularLocation>
</comment>
<dbReference type="SUPFAM" id="SSF53850">
    <property type="entry name" value="Periplasmic binding protein-like II"/>
    <property type="match status" value="1"/>
</dbReference>
<dbReference type="OrthoDB" id="9803988at2"/>
<dbReference type="GO" id="GO:0043190">
    <property type="term" value="C:ATP-binding cassette (ABC) transporter complex"/>
    <property type="evidence" value="ECO:0007669"/>
    <property type="project" value="InterPro"/>
</dbReference>
<dbReference type="EMBL" id="CP016616">
    <property type="protein sequence ID" value="ANY81035.1"/>
    <property type="molecule type" value="Genomic_DNA"/>
</dbReference>
<dbReference type="InterPro" id="IPR000914">
    <property type="entry name" value="SBP_5_dom"/>
</dbReference>
<sequence length="522" mass="57908">MKARLAASLTLAAGALMGMSAEAKTLRWSSPTDITTLDPYAHTESFTTSMLHHVFDPLVRRSRSLELEPALAVSWKTVKPDTWRFELRRNVKFHNGNPFTADDVVASISRILDPGARARGNLATVVKAEKVDDFTVDIVTNGPYPLLLNDLAGIYILDKEWMEANGALKPGNIATGVTTAASTTAIGTGPFKVESYKPDSGTTFVVNPDWWDKPQHNLTRIEFKPVKSDATRVAALLSGELDLIAPAPLQDLQRISSSQGFKVIEEPSLRLIMLSLNFRPELKAMPGQKNPLRDVKVRQAMWQAIDLETIKKRVMRDKSRNTGTLVAPPVPGYAKENDTPLAYDQTKAKQLLTEAGYPNGFKTKLNCPNDRYINDEQTCVAIASMWAKVGIQAELQTESRATYFPRQDRGEFDVSMVGWATLPPMDGFSVLSSLLTEQKDGYGGSNAGTYSNPKVEELTRKAAVELDETKRRAMLVETLKVARDDVAYIPLHQQPLAWAVRDGVDVPQFPDEYVRLWFATIK</sequence>